<dbReference type="EMBL" id="JARAWJ010000013">
    <property type="protein sequence ID" value="MDX3039263.1"/>
    <property type="molecule type" value="Genomic_DNA"/>
</dbReference>
<dbReference type="InterPro" id="IPR029476">
    <property type="entry name" value="DNase_NucA_NucB"/>
</dbReference>
<feature type="region of interest" description="Disordered" evidence="1">
    <location>
        <begin position="277"/>
        <end position="305"/>
    </location>
</feature>
<accession>A0ABU4MPB5</accession>
<name>A0ABU4MPB5_9ACTN</name>
<evidence type="ECO:0000313" key="4">
    <source>
        <dbReference type="EMBL" id="MDX3039263.1"/>
    </source>
</evidence>
<feature type="signal peptide" evidence="2">
    <location>
        <begin position="1"/>
        <end position="25"/>
    </location>
</feature>
<evidence type="ECO:0000256" key="1">
    <source>
        <dbReference type="SAM" id="MobiDB-lite"/>
    </source>
</evidence>
<organism evidence="4 5">
    <name type="scientific">Streptomyces caniscabiei</name>
    <dbReference type="NCBI Taxonomy" id="2746961"/>
    <lineage>
        <taxon>Bacteria</taxon>
        <taxon>Bacillati</taxon>
        <taxon>Actinomycetota</taxon>
        <taxon>Actinomycetes</taxon>
        <taxon>Kitasatosporales</taxon>
        <taxon>Streptomycetaceae</taxon>
        <taxon>Streptomyces</taxon>
    </lineage>
</organism>
<comment type="caution">
    <text evidence="4">The sequence shown here is derived from an EMBL/GenBank/DDBJ whole genome shotgun (WGS) entry which is preliminary data.</text>
</comment>
<dbReference type="Pfam" id="PF14040">
    <property type="entry name" value="DNase_NucA_NucB"/>
    <property type="match status" value="1"/>
</dbReference>
<proteinExistence type="predicted"/>
<evidence type="ECO:0000256" key="2">
    <source>
        <dbReference type="SAM" id="SignalP"/>
    </source>
</evidence>
<gene>
    <name evidence="4" type="ORF">PV383_19070</name>
</gene>
<keyword evidence="2" id="KW-0732">Signal</keyword>
<feature type="domain" description="Deoxyribonuclease NucA/NucB" evidence="3">
    <location>
        <begin position="273"/>
        <end position="339"/>
    </location>
</feature>
<protein>
    <submittedName>
        <fullName evidence="4">NucA/NucB deoxyribonuclease domain-containing protein</fullName>
    </submittedName>
</protein>
<feature type="chain" id="PRO_5045607968" evidence="2">
    <location>
        <begin position="26"/>
        <end position="342"/>
    </location>
</feature>
<dbReference type="Proteomes" id="UP001282474">
    <property type="component" value="Unassembled WGS sequence"/>
</dbReference>
<dbReference type="RefSeq" id="WP_143110692.1">
    <property type="nucleotide sequence ID" value="NZ_JABXWF010000008.1"/>
</dbReference>
<keyword evidence="5" id="KW-1185">Reference proteome</keyword>
<reference evidence="4 5" key="1">
    <citation type="journal article" date="2023" name="Microb. Genom.">
        <title>Mesoterricola silvestris gen. nov., sp. nov., Mesoterricola sediminis sp. nov., Geothrix oryzae sp. nov., Geothrix edaphica sp. nov., Geothrix rubra sp. nov., and Geothrix limicola sp. nov., six novel members of Acidobacteriota isolated from soils.</title>
        <authorList>
            <person name="Weisberg A.J."/>
            <person name="Pearce E."/>
            <person name="Kramer C.G."/>
            <person name="Chang J.H."/>
            <person name="Clarke C.R."/>
        </authorList>
    </citation>
    <scope>NUCLEOTIDE SEQUENCE [LARGE SCALE GENOMIC DNA]</scope>
    <source>
        <strain evidence="4 5">NE20-4-1</strain>
    </source>
</reference>
<sequence>MSTTATVRRTPLIAMAAALFLTGFAAESTPAAASQSGEQLRTVAAFGTVASAGTVEATAAKARTSYTRTRGSTSEPFVLTVVDTKGKVRGTMGGTASQSEKLNSKSHDWTRTLKIKITSATGAAKNGAKINTKISCGKGARRCQPSAAVKGTLKTGRTYTATWKIHSPGKKTVIHKPVPVATISVTGATPDNSSPVTMRGVRCDSVSYLGKPGCVYASWLPSFTLSRKDSAVKEAAQHVYDAQRKVKGKPGLSKPLHRLTGKKKIDKNRSIVCKKSYKRPKGKSCDEYPMASTREGGGQESKGLSSHRMINAKQNSKAGTRLNQFYGQNRIIDGDGFFVKVK</sequence>
<evidence type="ECO:0000259" key="3">
    <source>
        <dbReference type="Pfam" id="PF14040"/>
    </source>
</evidence>
<evidence type="ECO:0000313" key="5">
    <source>
        <dbReference type="Proteomes" id="UP001282474"/>
    </source>
</evidence>